<evidence type="ECO:0000256" key="8">
    <source>
        <dbReference type="SAM" id="MobiDB-lite"/>
    </source>
</evidence>
<keyword evidence="7" id="KW-0175">Coiled coil</keyword>
<organism evidence="10 11">
    <name type="scientific">Roseospira visakhapatnamensis</name>
    <dbReference type="NCBI Taxonomy" id="390880"/>
    <lineage>
        <taxon>Bacteria</taxon>
        <taxon>Pseudomonadati</taxon>
        <taxon>Pseudomonadota</taxon>
        <taxon>Alphaproteobacteria</taxon>
        <taxon>Rhodospirillales</taxon>
        <taxon>Rhodospirillaceae</taxon>
        <taxon>Roseospira</taxon>
    </lineage>
</organism>
<keyword evidence="3" id="KW-0479">Metal-binding</keyword>
<comment type="caution">
    <text evidence="10">The sequence shown here is derived from an EMBL/GenBank/DDBJ whole genome shotgun (WGS) entry which is preliminary data.</text>
</comment>
<keyword evidence="6" id="KW-0482">Metalloprotease</keyword>
<dbReference type="InterPro" id="IPR050570">
    <property type="entry name" value="Cell_wall_metabolism_enzyme"/>
</dbReference>
<dbReference type="EMBL" id="JACIGK010000015">
    <property type="protein sequence ID" value="MBB4266620.1"/>
    <property type="molecule type" value="Genomic_DNA"/>
</dbReference>
<dbReference type="GO" id="GO:0004222">
    <property type="term" value="F:metalloendopeptidase activity"/>
    <property type="evidence" value="ECO:0007669"/>
    <property type="project" value="TreeGrafter"/>
</dbReference>
<dbReference type="GO" id="GO:0006508">
    <property type="term" value="P:proteolysis"/>
    <property type="evidence" value="ECO:0007669"/>
    <property type="project" value="UniProtKB-KW"/>
</dbReference>
<evidence type="ECO:0000313" key="10">
    <source>
        <dbReference type="EMBL" id="MBB4266620.1"/>
    </source>
</evidence>
<protein>
    <submittedName>
        <fullName evidence="10">Septal ring factor EnvC (AmiA/AmiB activator)</fullName>
    </submittedName>
</protein>
<accession>A0A7W6RDP0</accession>
<dbReference type="Pfam" id="PF01551">
    <property type="entry name" value="Peptidase_M23"/>
    <property type="match status" value="1"/>
</dbReference>
<feature type="coiled-coil region" evidence="7">
    <location>
        <begin position="244"/>
        <end position="297"/>
    </location>
</feature>
<keyword evidence="11" id="KW-1185">Reference proteome</keyword>
<dbReference type="CDD" id="cd12797">
    <property type="entry name" value="M23_peptidase"/>
    <property type="match status" value="1"/>
</dbReference>
<evidence type="ECO:0000256" key="2">
    <source>
        <dbReference type="ARBA" id="ARBA00022670"/>
    </source>
</evidence>
<proteinExistence type="predicted"/>
<sequence length="494" mass="53650">MARHGEPHWGPWPDPRHRRLGRVVTAPLVRLAALALGVWLAVVVAPDAARAADPAAELRTLEERLDAERAAEQALRDRREALAAEVRRVREQVIESAAAIQDAEDNLSALEDRLAALHTERDRMGAALARRDRQMAQVLTALQRLAWRPTEALIVQPTPPADTVRSAILLRAAVPRIEENARALARELARLRGLDAAITVQQAEIADQAEALRVAHGRMQALFDRKAALQRDTLEREREAAARVARLGREASDLRDLIARLEAERRRREIMEAERRAAEARRRALAEQRRAMELERAERLARLQAARAAAERTQAAQNDSAADQADAATPPAPAEAETATEPAPVTVAPVTVASVPPAPPRSFTDGRGGMPMPVRGRLVTRFGDADDLGAASQGVTVRSRAGAQVVAPYDGMVAFAGPFRGYGLLLIIEHTDGYHSLLAGMNRIDSRVGQTVRAGEPVGVMGGGDPVLYIELRRKGRPINPLPWMAAGTDTGKG</sequence>
<dbReference type="Gene3D" id="2.70.70.10">
    <property type="entry name" value="Glucose Permease (Domain IIA)"/>
    <property type="match status" value="1"/>
</dbReference>
<evidence type="ECO:0000256" key="6">
    <source>
        <dbReference type="ARBA" id="ARBA00023049"/>
    </source>
</evidence>
<feature type="compositionally biased region" description="Low complexity" evidence="8">
    <location>
        <begin position="308"/>
        <end position="355"/>
    </location>
</feature>
<evidence type="ECO:0000256" key="7">
    <source>
        <dbReference type="SAM" id="Coils"/>
    </source>
</evidence>
<dbReference type="Proteomes" id="UP000554286">
    <property type="component" value="Unassembled WGS sequence"/>
</dbReference>
<feature type="domain" description="M23ase beta-sheet core" evidence="9">
    <location>
        <begin position="392"/>
        <end position="481"/>
    </location>
</feature>
<keyword evidence="2" id="KW-0645">Protease</keyword>
<dbReference type="InterPro" id="IPR011055">
    <property type="entry name" value="Dup_hybrid_motif"/>
</dbReference>
<evidence type="ECO:0000256" key="5">
    <source>
        <dbReference type="ARBA" id="ARBA00022833"/>
    </source>
</evidence>
<evidence type="ECO:0000256" key="1">
    <source>
        <dbReference type="ARBA" id="ARBA00001947"/>
    </source>
</evidence>
<evidence type="ECO:0000259" key="9">
    <source>
        <dbReference type="Pfam" id="PF01551"/>
    </source>
</evidence>
<keyword evidence="5" id="KW-0862">Zinc</keyword>
<reference evidence="10 11" key="1">
    <citation type="submission" date="2020-08" db="EMBL/GenBank/DDBJ databases">
        <title>Genome sequencing of Purple Non-Sulfur Bacteria from various extreme environments.</title>
        <authorList>
            <person name="Mayer M."/>
        </authorList>
    </citation>
    <scope>NUCLEOTIDE SEQUENCE [LARGE SCALE GENOMIC DNA]</scope>
    <source>
        <strain evidence="10 11">JA131</strain>
    </source>
</reference>
<dbReference type="SUPFAM" id="SSF51261">
    <property type="entry name" value="Duplicated hybrid motif"/>
    <property type="match status" value="1"/>
</dbReference>
<dbReference type="AlphaFoldDB" id="A0A7W6RDP0"/>
<name>A0A7W6RDP0_9PROT</name>
<keyword evidence="4" id="KW-0378">Hydrolase</keyword>
<evidence type="ECO:0000256" key="4">
    <source>
        <dbReference type="ARBA" id="ARBA00022801"/>
    </source>
</evidence>
<feature type="region of interest" description="Disordered" evidence="8">
    <location>
        <begin position="308"/>
        <end position="371"/>
    </location>
</feature>
<dbReference type="GO" id="GO:0046872">
    <property type="term" value="F:metal ion binding"/>
    <property type="evidence" value="ECO:0007669"/>
    <property type="project" value="UniProtKB-KW"/>
</dbReference>
<dbReference type="PANTHER" id="PTHR21666:SF288">
    <property type="entry name" value="CELL DIVISION PROTEIN YTFB"/>
    <property type="match status" value="1"/>
</dbReference>
<comment type="cofactor">
    <cofactor evidence="1">
        <name>Zn(2+)</name>
        <dbReference type="ChEBI" id="CHEBI:29105"/>
    </cofactor>
</comment>
<evidence type="ECO:0000313" key="11">
    <source>
        <dbReference type="Proteomes" id="UP000554286"/>
    </source>
</evidence>
<gene>
    <name evidence="10" type="ORF">GGD89_002252</name>
</gene>
<dbReference type="PANTHER" id="PTHR21666">
    <property type="entry name" value="PEPTIDASE-RELATED"/>
    <property type="match status" value="1"/>
</dbReference>
<dbReference type="InterPro" id="IPR016047">
    <property type="entry name" value="M23ase_b-sheet_dom"/>
</dbReference>
<feature type="coiled-coil region" evidence="7">
    <location>
        <begin position="58"/>
        <end position="120"/>
    </location>
</feature>
<evidence type="ECO:0000256" key="3">
    <source>
        <dbReference type="ARBA" id="ARBA00022723"/>
    </source>
</evidence>
<dbReference type="RefSeq" id="WP_184045241.1">
    <property type="nucleotide sequence ID" value="NZ_JACIGK010000015.1"/>
</dbReference>